<dbReference type="InterPro" id="IPR037518">
    <property type="entry name" value="MPN"/>
</dbReference>
<dbReference type="Pfam" id="PF01398">
    <property type="entry name" value="JAB"/>
    <property type="match status" value="1"/>
</dbReference>
<dbReference type="Pfam" id="PF18110">
    <property type="entry name" value="BRCC36_C"/>
    <property type="match status" value="1"/>
</dbReference>
<proteinExistence type="predicted"/>
<sequence>MLMKVEIPASVYQIMLAHALSTEKEEIIGMLIGEWQGLKNTNPFMASRALARIHAVSLLTRSDKRKDRVEIAPEQLHLAACAAEELGKKMDRTMCVIGWYHSHPHITVFPSHVDLRTQQSYQYMDSHFLGLIISCFDERSDMMQRVQITCFQAEEDENGQIKRANVPIEVVPETSVSPFLRETFLSLPRIMYQEHKKEYEMATKRIQYENSKDGTTTLPEMMTQLHNTGVYGQSIVHLVDNVICPATQVLEDKAIALQKQIDAIKRERERQNSNLIDLDS</sequence>
<dbReference type="PROSITE" id="PS50249">
    <property type="entry name" value="MPN"/>
    <property type="match status" value="1"/>
</dbReference>
<dbReference type="SMART" id="SM00232">
    <property type="entry name" value="JAB_MPN"/>
    <property type="match status" value="1"/>
</dbReference>
<evidence type="ECO:0000256" key="1">
    <source>
        <dbReference type="SAM" id="Coils"/>
    </source>
</evidence>
<dbReference type="PANTHER" id="PTHR10410">
    <property type="entry name" value="EUKARYOTIC TRANSLATION INITIATION FACTOR 3 -RELATED"/>
    <property type="match status" value="1"/>
</dbReference>
<dbReference type="AlphaFoldDB" id="A0A077WZT7"/>
<keyword evidence="1" id="KW-0175">Coiled coil</keyword>
<feature type="coiled-coil region" evidence="1">
    <location>
        <begin position="247"/>
        <end position="274"/>
    </location>
</feature>
<dbReference type="EMBL" id="LK023368">
    <property type="protein sequence ID" value="CDS12744.1"/>
    <property type="molecule type" value="Genomic_DNA"/>
</dbReference>
<dbReference type="InterPro" id="IPR000555">
    <property type="entry name" value="JAMM/MPN+_dom"/>
</dbReference>
<dbReference type="SUPFAM" id="SSF102712">
    <property type="entry name" value="JAB1/MPN domain"/>
    <property type="match status" value="1"/>
</dbReference>
<name>A0A077WZT7_9FUNG</name>
<dbReference type="InterPro" id="IPR040749">
    <property type="entry name" value="BRCC36_C"/>
</dbReference>
<evidence type="ECO:0000259" key="2">
    <source>
        <dbReference type="PROSITE" id="PS50249"/>
    </source>
</evidence>
<organism evidence="3">
    <name type="scientific">Lichtheimia ramosa</name>
    <dbReference type="NCBI Taxonomy" id="688394"/>
    <lineage>
        <taxon>Eukaryota</taxon>
        <taxon>Fungi</taxon>
        <taxon>Fungi incertae sedis</taxon>
        <taxon>Mucoromycota</taxon>
        <taxon>Mucoromycotina</taxon>
        <taxon>Mucoromycetes</taxon>
        <taxon>Mucorales</taxon>
        <taxon>Lichtheimiaceae</taxon>
        <taxon>Lichtheimia</taxon>
    </lineage>
</organism>
<gene>
    <name evidence="3" type="ORF">LRAMOSA04928</name>
</gene>
<reference evidence="3" key="1">
    <citation type="journal article" date="2014" name="Genome Announc.">
        <title>De novo whole-genome sequence and genome annotation of Lichtheimia ramosa.</title>
        <authorList>
            <person name="Linde J."/>
            <person name="Schwartze V."/>
            <person name="Binder U."/>
            <person name="Lass-Florl C."/>
            <person name="Voigt K."/>
            <person name="Horn F."/>
        </authorList>
    </citation>
    <scope>NUCLEOTIDE SEQUENCE</scope>
    <source>
        <strain evidence="3">JMRC FSU:6197</strain>
    </source>
</reference>
<feature type="domain" description="MPN" evidence="2">
    <location>
        <begin position="5"/>
        <end position="157"/>
    </location>
</feature>
<dbReference type="InterPro" id="IPR050242">
    <property type="entry name" value="JAMM_MPN+_peptidase_M67A"/>
</dbReference>
<dbReference type="OrthoDB" id="446074at2759"/>
<evidence type="ECO:0000313" key="3">
    <source>
        <dbReference type="EMBL" id="CDS12744.1"/>
    </source>
</evidence>
<dbReference type="Gene3D" id="3.40.140.10">
    <property type="entry name" value="Cytidine Deaminase, domain 2"/>
    <property type="match status" value="1"/>
</dbReference>
<dbReference type="GO" id="GO:0008237">
    <property type="term" value="F:metallopeptidase activity"/>
    <property type="evidence" value="ECO:0007669"/>
    <property type="project" value="InterPro"/>
</dbReference>
<protein>
    <recommendedName>
        <fullName evidence="2">MPN domain-containing protein</fullName>
    </recommendedName>
</protein>
<accession>A0A077WZT7</accession>